<proteinExistence type="predicted"/>
<evidence type="ECO:0000313" key="2">
    <source>
        <dbReference type="EMBL" id="QJB05031.1"/>
    </source>
</evidence>
<accession>A0A6M3M4Z3</accession>
<protein>
    <submittedName>
        <fullName evidence="1">Uncharacterized protein</fullName>
    </submittedName>
</protein>
<gene>
    <name evidence="1" type="ORF">MM171A00157_0042</name>
    <name evidence="2" type="ORF">MM171B00143_0002</name>
</gene>
<name>A0A6M3M4Z3_9ZZZZ</name>
<sequence>MNRSHSPTPPQLARIGEYKAQGYVIDPTKSSESVEMTRGARRIAICWNGTVKALGAGK</sequence>
<dbReference type="AlphaFoldDB" id="A0A6M3M4Z3"/>
<dbReference type="EMBL" id="MT143702">
    <property type="protein sequence ID" value="QJB00873.1"/>
    <property type="molecule type" value="Genomic_DNA"/>
</dbReference>
<organism evidence="1">
    <name type="scientific">viral metagenome</name>
    <dbReference type="NCBI Taxonomy" id="1070528"/>
    <lineage>
        <taxon>unclassified sequences</taxon>
        <taxon>metagenomes</taxon>
        <taxon>organismal metagenomes</taxon>
    </lineage>
</organism>
<dbReference type="EMBL" id="MT143894">
    <property type="protein sequence ID" value="QJB05031.1"/>
    <property type="molecule type" value="Genomic_DNA"/>
</dbReference>
<reference evidence="1" key="1">
    <citation type="submission" date="2020-03" db="EMBL/GenBank/DDBJ databases">
        <title>The deep terrestrial virosphere.</title>
        <authorList>
            <person name="Holmfeldt K."/>
            <person name="Nilsson E."/>
            <person name="Simone D."/>
            <person name="Lopez-Fernandez M."/>
            <person name="Wu X."/>
            <person name="de Brujin I."/>
            <person name="Lundin D."/>
            <person name="Andersson A."/>
            <person name="Bertilsson S."/>
            <person name="Dopson M."/>
        </authorList>
    </citation>
    <scope>NUCLEOTIDE SEQUENCE</scope>
    <source>
        <strain evidence="1">MM171A00157</strain>
        <strain evidence="2">MM171B00143</strain>
    </source>
</reference>
<evidence type="ECO:0000313" key="1">
    <source>
        <dbReference type="EMBL" id="QJB00873.1"/>
    </source>
</evidence>